<organism evidence="1 2">
    <name type="scientific">Bacillus subtilis</name>
    <dbReference type="NCBI Taxonomy" id="1423"/>
    <lineage>
        <taxon>Bacteria</taxon>
        <taxon>Bacillati</taxon>
        <taxon>Bacillota</taxon>
        <taxon>Bacilli</taxon>
        <taxon>Bacillales</taxon>
        <taxon>Bacillaceae</taxon>
        <taxon>Bacillus</taxon>
    </lineage>
</organism>
<dbReference type="Proteomes" id="UP000076442">
    <property type="component" value="Unassembled WGS sequence"/>
</dbReference>
<dbReference type="EMBL" id="LJZV01000002">
    <property type="protein sequence ID" value="KZD94978.1"/>
    <property type="molecule type" value="Genomic_DNA"/>
</dbReference>
<name>A0AAP1HA31_BACIU</name>
<dbReference type="AlphaFoldDB" id="A0AAP1HA31"/>
<gene>
    <name evidence="1" type="ORF">B4122_0735</name>
</gene>
<proteinExistence type="predicted"/>
<dbReference type="Pfam" id="PF14022">
    <property type="entry name" value="DUF4238"/>
    <property type="match status" value="1"/>
</dbReference>
<reference evidence="1 2" key="1">
    <citation type="submission" date="2015-09" db="EMBL/GenBank/DDBJ databases">
        <title>Spore heat resistance.</title>
        <authorList>
            <person name="Boekhorst J."/>
            <person name="Berendsen E.M."/>
            <person name="Wells-Bennik M.H."/>
            <person name="Kuipers O.P."/>
        </authorList>
    </citation>
    <scope>NUCLEOTIDE SEQUENCE [LARGE SCALE GENOMIC DNA]</scope>
    <source>
        <strain evidence="1 2">B4122</strain>
    </source>
</reference>
<evidence type="ECO:0008006" key="3">
    <source>
        <dbReference type="Google" id="ProtNLM"/>
    </source>
</evidence>
<accession>A0AAP1HA31</accession>
<protein>
    <recommendedName>
        <fullName evidence="3">DUF4238 domain-containing protein</fullName>
    </recommendedName>
</protein>
<comment type="caution">
    <text evidence="1">The sequence shown here is derived from an EMBL/GenBank/DDBJ whole genome shotgun (WGS) entry which is preliminary data.</text>
</comment>
<evidence type="ECO:0000313" key="2">
    <source>
        <dbReference type="Proteomes" id="UP000076442"/>
    </source>
</evidence>
<dbReference type="RefSeq" id="WP_042977873.1">
    <property type="nucleotide sequence ID" value="NZ_JXHR01000032.1"/>
</dbReference>
<sequence>MPSKKNQHFVPRFYLKNFSNDKKKNFIGLFNIDSEVYIENAKLKTQASRDYFYGKDGKVEDLFGIIENKVSPIISDIIKEEELPKFKSTEYQELLLFTLFQSTRTEHYFETHNETFEKIDMVVYGEKTGNFNLEDEIPKLIVEQIYKFVLPVVKDLHYVLLKNGTNEEFITSDHPVVKYNQFLEKRNAHGGITGFLTKGLQIFLPISPQLCILYYDPFTYKVGKRKDQLIPISNEEEIMAINKLQIVNANQILYFSKNVNELYINEMTKEVNRHNEKAIVNEYKSMNGENRSLIHSYSPSVKINLSLSFISETRRAKRYKLGNKSVHIRNEKLFEELRRLEEGYDEK</sequence>
<evidence type="ECO:0000313" key="1">
    <source>
        <dbReference type="EMBL" id="KZD94978.1"/>
    </source>
</evidence>
<dbReference type="InterPro" id="IPR025332">
    <property type="entry name" value="DUF4238"/>
</dbReference>